<dbReference type="InterPro" id="IPR001789">
    <property type="entry name" value="Sig_transdc_resp-reg_receiver"/>
</dbReference>
<evidence type="ECO:0000256" key="1">
    <source>
        <dbReference type="ARBA" id="ARBA00018672"/>
    </source>
</evidence>
<dbReference type="InterPro" id="IPR001867">
    <property type="entry name" value="OmpR/PhoB-type_DNA-bd"/>
</dbReference>
<evidence type="ECO:0000256" key="5">
    <source>
        <dbReference type="ARBA" id="ARBA00023125"/>
    </source>
</evidence>
<keyword evidence="6" id="KW-0804">Transcription</keyword>
<dbReference type="CDD" id="cd17574">
    <property type="entry name" value="REC_OmpR"/>
    <property type="match status" value="1"/>
</dbReference>
<dbReference type="Gene3D" id="1.10.10.10">
    <property type="entry name" value="Winged helix-like DNA-binding domain superfamily/Winged helix DNA-binding domain"/>
    <property type="match status" value="1"/>
</dbReference>
<evidence type="ECO:0000256" key="4">
    <source>
        <dbReference type="ARBA" id="ARBA00023015"/>
    </source>
</evidence>
<evidence type="ECO:0000256" key="9">
    <source>
        <dbReference type="PROSITE-ProRule" id="PRU01091"/>
    </source>
</evidence>
<dbReference type="STRING" id="1450648.CLORY_34030"/>
<evidence type="ECO:0000256" key="7">
    <source>
        <dbReference type="ARBA" id="ARBA00024867"/>
    </source>
</evidence>
<reference evidence="12 13" key="1">
    <citation type="submission" date="2017-03" db="EMBL/GenBank/DDBJ databases">
        <title>Genome sequence of Clostridium oryzae DSM 28571.</title>
        <authorList>
            <person name="Poehlein A."/>
            <person name="Daniel R."/>
        </authorList>
    </citation>
    <scope>NUCLEOTIDE SEQUENCE [LARGE SCALE GENOMIC DNA]</scope>
    <source>
        <strain evidence="12 13">DSM 28571</strain>
    </source>
</reference>
<dbReference type="GO" id="GO:0006355">
    <property type="term" value="P:regulation of DNA-templated transcription"/>
    <property type="evidence" value="ECO:0007669"/>
    <property type="project" value="InterPro"/>
</dbReference>
<dbReference type="SMART" id="SM00448">
    <property type="entry name" value="REC"/>
    <property type="match status" value="1"/>
</dbReference>
<gene>
    <name evidence="12" type="primary">yycF_2</name>
    <name evidence="12" type="ORF">CLORY_34030</name>
</gene>
<evidence type="ECO:0000256" key="3">
    <source>
        <dbReference type="ARBA" id="ARBA00023012"/>
    </source>
</evidence>
<name>A0A1V4IHM4_9CLOT</name>
<proteinExistence type="predicted"/>
<dbReference type="EMBL" id="MZGV01000049">
    <property type="protein sequence ID" value="OPJ59175.1"/>
    <property type="molecule type" value="Genomic_DNA"/>
</dbReference>
<comment type="function">
    <text evidence="7">May play the central regulatory role in sporulation. It may be an element of the effector pathway responsible for the activation of sporulation genes in response to nutritional stress. Spo0A may act in concert with spo0H (a sigma factor) to control the expression of some genes that are critical to the sporulation process.</text>
</comment>
<dbReference type="SUPFAM" id="SSF52172">
    <property type="entry name" value="CheY-like"/>
    <property type="match status" value="1"/>
</dbReference>
<sequence length="233" mass="27102">MSKILVIDDEEQLVMLLKDTLEENGHEVLTAFDGIEGIEKARMAPDIIILDVMMPNMDGFELCKKIRDEIACPIIFLSAKASETDRIQGLNIGGDDYIVKPFGLNELMAKIEAHLRREKRAQYINAKNKREELFFGKAFIDLRQRTFRVGDCYIEFTKREFDLIEFLALHPGQIFSREQIYERIWGYDAEGDYLTVNEHVKKIRAKLSKVDKDTEYISTVWGIGYKWNRRGVL</sequence>
<protein>
    <recommendedName>
        <fullName evidence="1">Stage 0 sporulation protein A homolog</fullName>
    </recommendedName>
</protein>
<comment type="caution">
    <text evidence="12">The sequence shown here is derived from an EMBL/GenBank/DDBJ whole genome shotgun (WGS) entry which is preliminary data.</text>
</comment>
<evidence type="ECO:0000313" key="13">
    <source>
        <dbReference type="Proteomes" id="UP000190080"/>
    </source>
</evidence>
<dbReference type="CDD" id="cd00383">
    <property type="entry name" value="trans_reg_C"/>
    <property type="match status" value="1"/>
</dbReference>
<evidence type="ECO:0000259" key="10">
    <source>
        <dbReference type="PROSITE" id="PS50110"/>
    </source>
</evidence>
<evidence type="ECO:0000256" key="8">
    <source>
        <dbReference type="PROSITE-ProRule" id="PRU00169"/>
    </source>
</evidence>
<dbReference type="Gene3D" id="6.10.250.690">
    <property type="match status" value="1"/>
</dbReference>
<dbReference type="InterPro" id="IPR011006">
    <property type="entry name" value="CheY-like_superfamily"/>
</dbReference>
<dbReference type="RefSeq" id="WP_079426691.1">
    <property type="nucleotide sequence ID" value="NZ_MZGV01000049.1"/>
</dbReference>
<dbReference type="GO" id="GO:0032993">
    <property type="term" value="C:protein-DNA complex"/>
    <property type="evidence" value="ECO:0007669"/>
    <property type="project" value="TreeGrafter"/>
</dbReference>
<keyword evidence="3" id="KW-0902">Two-component regulatory system</keyword>
<accession>A0A1V4IHM4</accession>
<dbReference type="SMART" id="SM00862">
    <property type="entry name" value="Trans_reg_C"/>
    <property type="match status" value="1"/>
</dbReference>
<dbReference type="PROSITE" id="PS50110">
    <property type="entry name" value="RESPONSE_REGULATORY"/>
    <property type="match status" value="1"/>
</dbReference>
<dbReference type="Gene3D" id="3.40.50.2300">
    <property type="match status" value="1"/>
</dbReference>
<dbReference type="Pfam" id="PF00486">
    <property type="entry name" value="Trans_reg_C"/>
    <property type="match status" value="1"/>
</dbReference>
<evidence type="ECO:0000256" key="6">
    <source>
        <dbReference type="ARBA" id="ARBA00023163"/>
    </source>
</evidence>
<dbReference type="GO" id="GO:0005829">
    <property type="term" value="C:cytosol"/>
    <property type="evidence" value="ECO:0007669"/>
    <property type="project" value="TreeGrafter"/>
</dbReference>
<keyword evidence="5 9" id="KW-0238">DNA-binding</keyword>
<dbReference type="FunFam" id="1.10.10.10:FF:000018">
    <property type="entry name" value="DNA-binding response regulator ResD"/>
    <property type="match status" value="1"/>
</dbReference>
<dbReference type="GO" id="GO:0000976">
    <property type="term" value="F:transcription cis-regulatory region binding"/>
    <property type="evidence" value="ECO:0007669"/>
    <property type="project" value="TreeGrafter"/>
</dbReference>
<dbReference type="PANTHER" id="PTHR48111:SF2">
    <property type="entry name" value="RESPONSE REGULATOR SAER"/>
    <property type="match status" value="1"/>
</dbReference>
<feature type="domain" description="OmpR/PhoB-type" evidence="11">
    <location>
        <begin position="130"/>
        <end position="229"/>
    </location>
</feature>
<feature type="modified residue" description="4-aspartylphosphate" evidence="8">
    <location>
        <position position="51"/>
    </location>
</feature>
<evidence type="ECO:0000256" key="2">
    <source>
        <dbReference type="ARBA" id="ARBA00022553"/>
    </source>
</evidence>
<keyword evidence="2 8" id="KW-0597">Phosphoprotein</keyword>
<dbReference type="InterPro" id="IPR036388">
    <property type="entry name" value="WH-like_DNA-bd_sf"/>
</dbReference>
<evidence type="ECO:0000259" key="11">
    <source>
        <dbReference type="PROSITE" id="PS51755"/>
    </source>
</evidence>
<dbReference type="FunFam" id="3.40.50.2300:FF:000001">
    <property type="entry name" value="DNA-binding response regulator PhoB"/>
    <property type="match status" value="1"/>
</dbReference>
<feature type="DNA-binding region" description="OmpR/PhoB-type" evidence="9">
    <location>
        <begin position="130"/>
        <end position="229"/>
    </location>
</feature>
<organism evidence="12 13">
    <name type="scientific">Clostridium oryzae</name>
    <dbReference type="NCBI Taxonomy" id="1450648"/>
    <lineage>
        <taxon>Bacteria</taxon>
        <taxon>Bacillati</taxon>
        <taxon>Bacillota</taxon>
        <taxon>Clostridia</taxon>
        <taxon>Eubacteriales</taxon>
        <taxon>Clostridiaceae</taxon>
        <taxon>Clostridium</taxon>
    </lineage>
</organism>
<dbReference type="Pfam" id="PF00072">
    <property type="entry name" value="Response_reg"/>
    <property type="match status" value="1"/>
</dbReference>
<dbReference type="OrthoDB" id="9790442at2"/>
<dbReference type="PANTHER" id="PTHR48111">
    <property type="entry name" value="REGULATOR OF RPOS"/>
    <property type="match status" value="1"/>
</dbReference>
<dbReference type="AlphaFoldDB" id="A0A1V4IHM4"/>
<dbReference type="GO" id="GO:0000156">
    <property type="term" value="F:phosphorelay response regulator activity"/>
    <property type="evidence" value="ECO:0007669"/>
    <property type="project" value="TreeGrafter"/>
</dbReference>
<dbReference type="Proteomes" id="UP000190080">
    <property type="component" value="Unassembled WGS sequence"/>
</dbReference>
<keyword evidence="13" id="KW-1185">Reference proteome</keyword>
<keyword evidence="4" id="KW-0805">Transcription regulation</keyword>
<dbReference type="PROSITE" id="PS51755">
    <property type="entry name" value="OMPR_PHOB"/>
    <property type="match status" value="1"/>
</dbReference>
<dbReference type="InterPro" id="IPR039420">
    <property type="entry name" value="WalR-like"/>
</dbReference>
<feature type="domain" description="Response regulatory" evidence="10">
    <location>
        <begin position="3"/>
        <end position="115"/>
    </location>
</feature>
<evidence type="ECO:0000313" key="12">
    <source>
        <dbReference type="EMBL" id="OPJ59175.1"/>
    </source>
</evidence>